<dbReference type="InterPro" id="IPR003615">
    <property type="entry name" value="HNH_nuc"/>
</dbReference>
<keyword evidence="4" id="KW-1185">Reference proteome</keyword>
<proteinExistence type="predicted"/>
<protein>
    <recommendedName>
        <fullName evidence="2">HNH nuclease domain-containing protein</fullName>
    </recommendedName>
</protein>
<evidence type="ECO:0000313" key="4">
    <source>
        <dbReference type="Proteomes" id="UP000268313"/>
    </source>
</evidence>
<organism evidence="3 4">
    <name type="scientific">Corallococcus carmarthensis</name>
    <dbReference type="NCBI Taxonomy" id="2316728"/>
    <lineage>
        <taxon>Bacteria</taxon>
        <taxon>Pseudomonadati</taxon>
        <taxon>Myxococcota</taxon>
        <taxon>Myxococcia</taxon>
        <taxon>Myxococcales</taxon>
        <taxon>Cystobacterineae</taxon>
        <taxon>Myxococcaceae</taxon>
        <taxon>Corallococcus</taxon>
    </lineage>
</organism>
<dbReference type="OrthoDB" id="6631788at2"/>
<dbReference type="EMBL" id="RAWE01000022">
    <property type="protein sequence ID" value="RKH05054.1"/>
    <property type="molecule type" value="Genomic_DNA"/>
</dbReference>
<dbReference type="Pfam" id="PF13392">
    <property type="entry name" value="HNH_3"/>
    <property type="match status" value="1"/>
</dbReference>
<accession>A0A3A8KSU1</accession>
<dbReference type="Proteomes" id="UP000268313">
    <property type="component" value="Unassembled WGS sequence"/>
</dbReference>
<feature type="region of interest" description="Disordered" evidence="1">
    <location>
        <begin position="89"/>
        <end position="151"/>
    </location>
</feature>
<dbReference type="InterPro" id="IPR044925">
    <property type="entry name" value="His-Me_finger_sf"/>
</dbReference>
<dbReference type="AlphaFoldDB" id="A0A3A8KSU1"/>
<dbReference type="InterPro" id="IPR044930">
    <property type="entry name" value="Homing_endonuclease_His-Me"/>
</dbReference>
<evidence type="ECO:0000259" key="2">
    <source>
        <dbReference type="Pfam" id="PF13392"/>
    </source>
</evidence>
<name>A0A3A8KSU1_9BACT</name>
<gene>
    <name evidence="3" type="ORF">D7X32_09045</name>
</gene>
<evidence type="ECO:0000313" key="3">
    <source>
        <dbReference type="EMBL" id="RKH05054.1"/>
    </source>
</evidence>
<sequence length="213" mass="24099">MSNCPPKPRKRRNVAERFWEKVRKGEGCWEWALAHLRGYGVFTANGKHLRAHRVAWELTNGPIPDGMLVCHHCDNPGCVRPDHLFLGSNADNSSDRDSKGRQARGAKVVPLTLPRGDEHWTRRQPDRLQRGDANPSRRLREKLKRGESHPKAKITREVVLEIRAAHAEGVLAKALAERFGVSRHLIYRVVKKTLWAHVVSEKPPEPGPCHPGS</sequence>
<reference evidence="4" key="1">
    <citation type="submission" date="2018-09" db="EMBL/GenBank/DDBJ databases">
        <authorList>
            <person name="Livingstone P.G."/>
            <person name="Whitworth D.E."/>
        </authorList>
    </citation>
    <scope>NUCLEOTIDE SEQUENCE [LARGE SCALE GENOMIC DNA]</scope>
    <source>
        <strain evidence="4">CA043D</strain>
    </source>
</reference>
<evidence type="ECO:0000256" key="1">
    <source>
        <dbReference type="SAM" id="MobiDB-lite"/>
    </source>
</evidence>
<dbReference type="Gene3D" id="3.90.75.10">
    <property type="entry name" value="Homing Intron 3 (I-ppo) Encoded Endonuclease, Chain A"/>
    <property type="match status" value="1"/>
</dbReference>
<feature type="compositionally biased region" description="Basic and acidic residues" evidence="1">
    <location>
        <begin position="115"/>
        <end position="130"/>
    </location>
</feature>
<comment type="caution">
    <text evidence="3">The sequence shown here is derived from an EMBL/GenBank/DDBJ whole genome shotgun (WGS) entry which is preliminary data.</text>
</comment>
<feature type="domain" description="HNH nuclease" evidence="2">
    <location>
        <begin position="51"/>
        <end position="93"/>
    </location>
</feature>
<dbReference type="SUPFAM" id="SSF54060">
    <property type="entry name" value="His-Me finger endonucleases"/>
    <property type="match status" value="1"/>
</dbReference>
<dbReference type="GO" id="GO:0004519">
    <property type="term" value="F:endonuclease activity"/>
    <property type="evidence" value="ECO:0007669"/>
    <property type="project" value="InterPro"/>
</dbReference>